<name>E1YAS8_9BACT</name>
<feature type="domain" description="Flavodoxin-like" evidence="1">
    <location>
        <begin position="17"/>
        <end position="172"/>
    </location>
</feature>
<dbReference type="GO" id="GO:0010181">
    <property type="term" value="F:FMN binding"/>
    <property type="evidence" value="ECO:0007669"/>
    <property type="project" value="InterPro"/>
</dbReference>
<sequence length="172" mass="18943">MMIFVIKFIRRNKWHKLLSHIIRSQEIQKKMAECIAEGIKPTEGMEVILKKVEDTVIEDMLNSDVIIFGCPTYFGVMTAGLKELMDKSVKYFGKLNGKIGGAFTSSGAIGGGNETTILSIIQGFLIHGMIIQGFQKGNHYGPVSIGAPDEAVKEECVRYGKMLGDLSVKISK</sequence>
<protein>
    <submittedName>
        <fullName evidence="2">Flavodoxin</fullName>
    </submittedName>
</protein>
<dbReference type="AlphaFoldDB" id="E1YAS8"/>
<reference evidence="2" key="1">
    <citation type="journal article" date="2011" name="Environ. Microbiol.">
        <title>Genomic insights into the metabolic potential of the polycyclic aromatic hydrocarbon degrading sulfate-reducing Deltaproteobacterium N47.</title>
        <authorList>
            <person name="Bergmann F."/>
            <person name="Selesi D."/>
            <person name="Weinmaier T."/>
            <person name="Tischler P."/>
            <person name="Rattei T."/>
            <person name="Meckenstock R.U."/>
        </authorList>
    </citation>
    <scope>NUCLEOTIDE SEQUENCE</scope>
</reference>
<dbReference type="SUPFAM" id="SSF52218">
    <property type="entry name" value="Flavoproteins"/>
    <property type="match status" value="1"/>
</dbReference>
<dbReference type="InterPro" id="IPR005025">
    <property type="entry name" value="FMN_Rdtase-like_dom"/>
</dbReference>
<dbReference type="InterPro" id="IPR029039">
    <property type="entry name" value="Flavoprotein-like_sf"/>
</dbReference>
<dbReference type="PROSITE" id="PS50902">
    <property type="entry name" value="FLAVODOXIN_LIKE"/>
    <property type="match status" value="1"/>
</dbReference>
<dbReference type="GO" id="GO:0016020">
    <property type="term" value="C:membrane"/>
    <property type="evidence" value="ECO:0007669"/>
    <property type="project" value="TreeGrafter"/>
</dbReference>
<dbReference type="Pfam" id="PF03358">
    <property type="entry name" value="FMN_red"/>
    <property type="match status" value="1"/>
</dbReference>
<gene>
    <name evidence="2" type="ORF">N47_H24940</name>
</gene>
<dbReference type="InterPro" id="IPR008254">
    <property type="entry name" value="Flavodoxin/NO_synth"/>
</dbReference>
<dbReference type="GO" id="GO:0003955">
    <property type="term" value="F:NAD(P)H dehydrogenase (quinone) activity"/>
    <property type="evidence" value="ECO:0007669"/>
    <property type="project" value="TreeGrafter"/>
</dbReference>
<evidence type="ECO:0000259" key="1">
    <source>
        <dbReference type="PROSITE" id="PS50902"/>
    </source>
</evidence>
<dbReference type="PANTHER" id="PTHR30546:SF57">
    <property type="entry name" value="FLAVODOXIN FAMILY PROTEIN"/>
    <property type="match status" value="1"/>
</dbReference>
<evidence type="ECO:0000313" key="2">
    <source>
        <dbReference type="EMBL" id="CBX27672.1"/>
    </source>
</evidence>
<organism evidence="2">
    <name type="scientific">uncultured Desulfobacterium sp</name>
    <dbReference type="NCBI Taxonomy" id="201089"/>
    <lineage>
        <taxon>Bacteria</taxon>
        <taxon>Pseudomonadati</taxon>
        <taxon>Thermodesulfobacteriota</taxon>
        <taxon>Desulfobacteria</taxon>
        <taxon>Desulfobacterales</taxon>
        <taxon>Desulfobacteriaceae</taxon>
        <taxon>Desulfobacterium</taxon>
        <taxon>environmental samples</taxon>
    </lineage>
</organism>
<dbReference type="PANTHER" id="PTHR30546">
    <property type="entry name" value="FLAVODOXIN-RELATED PROTEIN WRBA-RELATED"/>
    <property type="match status" value="1"/>
</dbReference>
<dbReference type="EMBL" id="FR695866">
    <property type="protein sequence ID" value="CBX27672.1"/>
    <property type="molecule type" value="Genomic_DNA"/>
</dbReference>
<proteinExistence type="predicted"/>
<accession>E1YAS8</accession>
<dbReference type="Gene3D" id="3.40.50.360">
    <property type="match status" value="1"/>
</dbReference>